<protein>
    <submittedName>
        <fullName evidence="1">Uncharacterized protein</fullName>
    </submittedName>
</protein>
<evidence type="ECO:0000313" key="2">
    <source>
        <dbReference type="Proteomes" id="UP000799444"/>
    </source>
</evidence>
<sequence>MCPQCPQANHITHEKLFWYEYSEFWKDEQYRFLSAAFSPADENTPLSDLDNRVHDLFSISNWGNESVSFSLWDAIEPSLRVASLLIKEKKMMGYWSHVANGFVVGDAEGKLHIASSTLEDTSEGQMWVEAIFDHLATKTNFSFESLWEEAIYARHSTYRPHAWVYPETLRIKVAGKVKERPIYSTDHFIQIDRHWLEYFENIYAEDDFHRKMLMQWSFISSLMHEVAHAFMCVCHGHIMDHCQYEPRVFFENGIFEAGYQYEMFLYGSKRLAAFDESMKYGHGIETQWNTQYIATDTAVSQDGFPDLFLPGEPGTTEFIIPTSWMNSWFFKATWDQIRKSPSGFSFMQNEISRVELRKFLLESINSVIEVTVDGVVKAKMRGKENYDLVIEEIRPAPGELWIKRKPTPYRLPLRPIEW</sequence>
<reference evidence="1" key="1">
    <citation type="journal article" date="2020" name="Stud. Mycol.">
        <title>101 Dothideomycetes genomes: a test case for predicting lifestyles and emergence of pathogens.</title>
        <authorList>
            <person name="Haridas S."/>
            <person name="Albert R."/>
            <person name="Binder M."/>
            <person name="Bloem J."/>
            <person name="Labutti K."/>
            <person name="Salamov A."/>
            <person name="Andreopoulos B."/>
            <person name="Baker S."/>
            <person name="Barry K."/>
            <person name="Bills G."/>
            <person name="Bluhm B."/>
            <person name="Cannon C."/>
            <person name="Castanera R."/>
            <person name="Culley D."/>
            <person name="Daum C."/>
            <person name="Ezra D."/>
            <person name="Gonzalez J."/>
            <person name="Henrissat B."/>
            <person name="Kuo A."/>
            <person name="Liang C."/>
            <person name="Lipzen A."/>
            <person name="Lutzoni F."/>
            <person name="Magnuson J."/>
            <person name="Mondo S."/>
            <person name="Nolan M."/>
            <person name="Ohm R."/>
            <person name="Pangilinan J."/>
            <person name="Park H.-J."/>
            <person name="Ramirez L."/>
            <person name="Alfaro M."/>
            <person name="Sun H."/>
            <person name="Tritt A."/>
            <person name="Yoshinaga Y."/>
            <person name="Zwiers L.-H."/>
            <person name="Turgeon B."/>
            <person name="Goodwin S."/>
            <person name="Spatafora J."/>
            <person name="Crous P."/>
            <person name="Grigoriev I."/>
        </authorList>
    </citation>
    <scope>NUCLEOTIDE SEQUENCE</scope>
    <source>
        <strain evidence="1">CBS 125425</strain>
    </source>
</reference>
<organism evidence="1 2">
    <name type="scientific">Polyplosphaeria fusca</name>
    <dbReference type="NCBI Taxonomy" id="682080"/>
    <lineage>
        <taxon>Eukaryota</taxon>
        <taxon>Fungi</taxon>
        <taxon>Dikarya</taxon>
        <taxon>Ascomycota</taxon>
        <taxon>Pezizomycotina</taxon>
        <taxon>Dothideomycetes</taxon>
        <taxon>Pleosporomycetidae</taxon>
        <taxon>Pleosporales</taxon>
        <taxon>Tetraplosphaeriaceae</taxon>
        <taxon>Polyplosphaeria</taxon>
    </lineage>
</organism>
<name>A0A9P4QYG6_9PLEO</name>
<keyword evidence="2" id="KW-1185">Reference proteome</keyword>
<dbReference type="EMBL" id="ML996127">
    <property type="protein sequence ID" value="KAF2736218.1"/>
    <property type="molecule type" value="Genomic_DNA"/>
</dbReference>
<dbReference type="Proteomes" id="UP000799444">
    <property type="component" value="Unassembled WGS sequence"/>
</dbReference>
<comment type="caution">
    <text evidence="1">The sequence shown here is derived from an EMBL/GenBank/DDBJ whole genome shotgun (WGS) entry which is preliminary data.</text>
</comment>
<dbReference type="AlphaFoldDB" id="A0A9P4QYG6"/>
<dbReference type="OrthoDB" id="3786030at2759"/>
<proteinExistence type="predicted"/>
<accession>A0A9P4QYG6</accession>
<evidence type="ECO:0000313" key="1">
    <source>
        <dbReference type="EMBL" id="KAF2736218.1"/>
    </source>
</evidence>
<gene>
    <name evidence="1" type="ORF">EJ04DRAFT_511206</name>
</gene>